<keyword evidence="4" id="KW-0862">Zinc</keyword>
<gene>
    <name evidence="6" type="ordered locus">Dtox_2285</name>
</gene>
<keyword evidence="2" id="KW-0479">Metal-binding</keyword>
<dbReference type="SMART" id="SM00849">
    <property type="entry name" value="Lactamase_B"/>
    <property type="match status" value="1"/>
</dbReference>
<dbReference type="Pfam" id="PF00753">
    <property type="entry name" value="Lactamase_B"/>
    <property type="match status" value="1"/>
</dbReference>
<dbReference type="SUPFAM" id="SSF56281">
    <property type="entry name" value="Metallo-hydrolase/oxidoreductase"/>
    <property type="match status" value="1"/>
</dbReference>
<evidence type="ECO:0000256" key="1">
    <source>
        <dbReference type="ARBA" id="ARBA00001947"/>
    </source>
</evidence>
<dbReference type="KEGG" id="dae:Dtox_2285"/>
<dbReference type="Gene3D" id="3.60.15.10">
    <property type="entry name" value="Ribonuclease Z/Hydroxyacylglutathione hydrolase-like"/>
    <property type="match status" value="1"/>
</dbReference>
<dbReference type="CDD" id="cd06262">
    <property type="entry name" value="metallo-hydrolase-like_MBL-fold"/>
    <property type="match status" value="1"/>
</dbReference>
<feature type="domain" description="Metallo-beta-lactamase" evidence="5">
    <location>
        <begin position="12"/>
        <end position="189"/>
    </location>
</feature>
<comment type="cofactor">
    <cofactor evidence="1">
        <name>Zn(2+)</name>
        <dbReference type="ChEBI" id="CHEBI:29105"/>
    </cofactor>
</comment>
<dbReference type="AlphaFoldDB" id="C8VZX1"/>
<dbReference type="InterPro" id="IPR001279">
    <property type="entry name" value="Metallo-B-lactamas"/>
</dbReference>
<evidence type="ECO:0000256" key="2">
    <source>
        <dbReference type="ARBA" id="ARBA00022723"/>
    </source>
</evidence>
<proteinExistence type="predicted"/>
<dbReference type="InterPro" id="IPR036866">
    <property type="entry name" value="RibonucZ/Hydroxyglut_hydro"/>
</dbReference>
<evidence type="ECO:0000256" key="3">
    <source>
        <dbReference type="ARBA" id="ARBA00022801"/>
    </source>
</evidence>
<dbReference type="eggNOG" id="COG0491">
    <property type="taxonomic scope" value="Bacteria"/>
</dbReference>
<accession>C8VZX1</accession>
<dbReference type="PANTHER" id="PTHR46233">
    <property type="entry name" value="HYDROXYACYLGLUTATHIONE HYDROLASE GLOC"/>
    <property type="match status" value="1"/>
</dbReference>
<evidence type="ECO:0000259" key="5">
    <source>
        <dbReference type="SMART" id="SM00849"/>
    </source>
</evidence>
<dbReference type="GO" id="GO:0046872">
    <property type="term" value="F:metal ion binding"/>
    <property type="evidence" value="ECO:0007669"/>
    <property type="project" value="UniProtKB-KW"/>
</dbReference>
<evidence type="ECO:0000256" key="4">
    <source>
        <dbReference type="ARBA" id="ARBA00022833"/>
    </source>
</evidence>
<dbReference type="HOGENOM" id="CLU_030571_5_4_9"/>
<dbReference type="GO" id="GO:0016787">
    <property type="term" value="F:hydrolase activity"/>
    <property type="evidence" value="ECO:0007669"/>
    <property type="project" value="UniProtKB-KW"/>
</dbReference>
<dbReference type="InterPro" id="IPR051453">
    <property type="entry name" value="MBL_Glyoxalase_II"/>
</dbReference>
<sequence>MILERFPVGMMGANCYIIGCEETKEACVIDPGDEDKKILSKLVKHGLTCRYIVLTHGHVDHIGALEQVQKATGARVLIHRDDADMLTNPAKNLSSFMGLQMQFEPADVKLGDKDVIEVGKLKLEVIHTPGHTPGGICLKTGDCLITGDTLFAGSVGRSDFPGGSHSQLIASIKNKLLNFPDNTRVFSGHGPETSIGTEKRTNPFL</sequence>
<dbReference type="RefSeq" id="WP_015757800.1">
    <property type="nucleotide sequence ID" value="NC_013216.1"/>
</dbReference>
<keyword evidence="3" id="KW-0378">Hydrolase</keyword>
<evidence type="ECO:0000313" key="7">
    <source>
        <dbReference type="Proteomes" id="UP000002217"/>
    </source>
</evidence>
<protein>
    <submittedName>
        <fullName evidence="6">Beta-lactamase domain protein</fullName>
    </submittedName>
</protein>
<organism evidence="6 7">
    <name type="scientific">Desulfofarcimen acetoxidans (strain ATCC 49208 / DSM 771 / KCTC 5769 / VKM B-1644 / 5575)</name>
    <name type="common">Desulfotomaculum acetoxidans</name>
    <dbReference type="NCBI Taxonomy" id="485916"/>
    <lineage>
        <taxon>Bacteria</taxon>
        <taxon>Bacillati</taxon>
        <taxon>Bacillota</taxon>
        <taxon>Clostridia</taxon>
        <taxon>Eubacteriales</taxon>
        <taxon>Peptococcaceae</taxon>
        <taxon>Desulfofarcimen</taxon>
    </lineage>
</organism>
<dbReference type="STRING" id="485916.Dtox_2285"/>
<dbReference type="OrthoDB" id="9802248at2"/>
<name>C8VZX1_DESAS</name>
<evidence type="ECO:0000313" key="6">
    <source>
        <dbReference type="EMBL" id="ACV63099.1"/>
    </source>
</evidence>
<dbReference type="PANTHER" id="PTHR46233:SF3">
    <property type="entry name" value="HYDROXYACYLGLUTATHIONE HYDROLASE GLOC"/>
    <property type="match status" value="1"/>
</dbReference>
<dbReference type="Proteomes" id="UP000002217">
    <property type="component" value="Chromosome"/>
</dbReference>
<dbReference type="EMBL" id="CP001720">
    <property type="protein sequence ID" value="ACV63099.1"/>
    <property type="molecule type" value="Genomic_DNA"/>
</dbReference>
<keyword evidence="7" id="KW-1185">Reference proteome</keyword>
<reference evidence="6 7" key="1">
    <citation type="journal article" date="2009" name="Stand. Genomic Sci.">
        <title>Complete genome sequence of Desulfotomaculum acetoxidans type strain (5575).</title>
        <authorList>
            <person name="Spring S."/>
            <person name="Lapidus A."/>
            <person name="Schroder M."/>
            <person name="Gleim D."/>
            <person name="Sims D."/>
            <person name="Meincke L."/>
            <person name="Glavina Del Rio T."/>
            <person name="Tice H."/>
            <person name="Copeland A."/>
            <person name="Cheng J.F."/>
            <person name="Lucas S."/>
            <person name="Chen F."/>
            <person name="Nolan M."/>
            <person name="Bruce D."/>
            <person name="Goodwin L."/>
            <person name="Pitluck S."/>
            <person name="Ivanova N."/>
            <person name="Mavromatis K."/>
            <person name="Mikhailova N."/>
            <person name="Pati A."/>
            <person name="Chen A."/>
            <person name="Palaniappan K."/>
            <person name="Land M."/>
            <person name="Hauser L."/>
            <person name="Chang Y.J."/>
            <person name="Jeffries C.D."/>
            <person name="Chain P."/>
            <person name="Saunders E."/>
            <person name="Brettin T."/>
            <person name="Detter J.C."/>
            <person name="Goker M."/>
            <person name="Bristow J."/>
            <person name="Eisen J.A."/>
            <person name="Markowitz V."/>
            <person name="Hugenholtz P."/>
            <person name="Kyrpides N.C."/>
            <person name="Klenk H.P."/>
            <person name="Han C."/>
        </authorList>
    </citation>
    <scope>NUCLEOTIDE SEQUENCE [LARGE SCALE GENOMIC DNA]</scope>
    <source>
        <strain evidence="7">ATCC 49208 / DSM 771 / VKM B-1644</strain>
    </source>
</reference>